<proteinExistence type="predicted"/>
<sequence>MKFTFKKLGYVDQGTIELGDMTLICGPNNVGKTWLNYAIYGLLKHYPTITSFGFDDHMVDHLKEAGTIKIELDEYANKMGHFLKQLSRTFSRSLGGYFNTDSELMKGASISLSLDDYSLDINKEFYKTFRFGRKATLSFSKEAGADILDVTLQDVDVGVPHQIISDIINQELTRCLLEDHVLSPFVLTSERTGISLFYKELDLSKNILVEHLANSKDGVNPLKLLNSMRSRYAEPIKDNIDTVRDADNLARQKSFLKEGKAGKFKPVFDALREIIGGSFKVVDNQVLYQPAKERNRDKTVLPIYLASSSIKSIFLLDLYINSLAEKDSVLIIDEPELNLHPDKQRQVARLLARLVNAGVKVVMTTHSDFLVREINNRIMLNTNFDKRDALMKKNKLTKEDILRPEQVRAYTVQPDHNIHQVEVSEDGIDTTIFDQNIEEANALQDAI</sequence>
<gene>
    <name evidence="2" type="ORF">NX720_08940</name>
</gene>
<accession>A0ABY6H1C4</accession>
<dbReference type="SUPFAM" id="SSF52540">
    <property type="entry name" value="P-loop containing nucleoside triphosphate hydrolases"/>
    <property type="match status" value="1"/>
</dbReference>
<protein>
    <submittedName>
        <fullName evidence="2">ATP-binding protein</fullName>
    </submittedName>
</protein>
<dbReference type="Proteomes" id="UP001163255">
    <property type="component" value="Chromosome"/>
</dbReference>
<dbReference type="CDD" id="cd00267">
    <property type="entry name" value="ABC_ATPase"/>
    <property type="match status" value="1"/>
</dbReference>
<name>A0ABY6H1C4_9GAMM</name>
<organism evidence="2 3">
    <name type="scientific">Endozoicomonas euniceicola</name>
    <dbReference type="NCBI Taxonomy" id="1234143"/>
    <lineage>
        <taxon>Bacteria</taxon>
        <taxon>Pseudomonadati</taxon>
        <taxon>Pseudomonadota</taxon>
        <taxon>Gammaproteobacteria</taxon>
        <taxon>Oceanospirillales</taxon>
        <taxon>Endozoicomonadaceae</taxon>
        <taxon>Endozoicomonas</taxon>
    </lineage>
</organism>
<keyword evidence="2" id="KW-0067">ATP-binding</keyword>
<keyword evidence="3" id="KW-1185">Reference proteome</keyword>
<evidence type="ECO:0000259" key="1">
    <source>
        <dbReference type="Pfam" id="PF13175"/>
    </source>
</evidence>
<feature type="domain" description="Endonuclease GajA/Old nuclease/RecF-like AAA" evidence="1">
    <location>
        <begin position="14"/>
        <end position="371"/>
    </location>
</feature>
<evidence type="ECO:0000313" key="3">
    <source>
        <dbReference type="Proteomes" id="UP001163255"/>
    </source>
</evidence>
<dbReference type="PANTHER" id="PTHR43581:SF4">
    <property type="entry name" value="ATP_GTP PHOSPHATASE"/>
    <property type="match status" value="1"/>
</dbReference>
<dbReference type="RefSeq" id="WP_262600787.1">
    <property type="nucleotide sequence ID" value="NZ_CP103300.1"/>
</dbReference>
<reference evidence="2" key="1">
    <citation type="submission" date="2022-10" db="EMBL/GenBank/DDBJ databases">
        <title>Completed Genome Sequence of two octocoral isolated bacterium, Endozoicomonas euniceicola EF212T and Endozoicomonas gorgoniicola PS125T.</title>
        <authorList>
            <person name="Chiou Y.-J."/>
            <person name="Chen Y.-H."/>
        </authorList>
    </citation>
    <scope>NUCLEOTIDE SEQUENCE</scope>
    <source>
        <strain evidence="2">EF212</strain>
    </source>
</reference>
<dbReference type="PANTHER" id="PTHR43581">
    <property type="entry name" value="ATP/GTP PHOSPHATASE"/>
    <property type="match status" value="1"/>
</dbReference>
<dbReference type="InterPro" id="IPR041685">
    <property type="entry name" value="AAA_GajA/Old/RecF-like"/>
</dbReference>
<dbReference type="InterPro" id="IPR027417">
    <property type="entry name" value="P-loop_NTPase"/>
</dbReference>
<evidence type="ECO:0000313" key="2">
    <source>
        <dbReference type="EMBL" id="UYM18013.1"/>
    </source>
</evidence>
<dbReference type="Gene3D" id="3.40.50.300">
    <property type="entry name" value="P-loop containing nucleotide triphosphate hydrolases"/>
    <property type="match status" value="1"/>
</dbReference>
<dbReference type="Pfam" id="PF13175">
    <property type="entry name" value="AAA_15"/>
    <property type="match status" value="1"/>
</dbReference>
<dbReference type="GO" id="GO:0005524">
    <property type="term" value="F:ATP binding"/>
    <property type="evidence" value="ECO:0007669"/>
    <property type="project" value="UniProtKB-KW"/>
</dbReference>
<dbReference type="EMBL" id="CP103300">
    <property type="protein sequence ID" value="UYM18013.1"/>
    <property type="molecule type" value="Genomic_DNA"/>
</dbReference>
<dbReference type="InterPro" id="IPR051396">
    <property type="entry name" value="Bact_Antivir_Def_Nuclease"/>
</dbReference>
<keyword evidence="2" id="KW-0547">Nucleotide-binding</keyword>